<protein>
    <submittedName>
        <fullName evidence="3">Uncharacterized protein</fullName>
    </submittedName>
</protein>
<gene>
    <name evidence="3" type="ORF">LARSCL_LOCUS7854</name>
</gene>
<keyword evidence="2" id="KW-0472">Membrane</keyword>
<comment type="caution">
    <text evidence="3">The sequence shown here is derived from an EMBL/GenBank/DDBJ whole genome shotgun (WGS) entry which is preliminary data.</text>
</comment>
<dbReference type="AlphaFoldDB" id="A0AAV1ZTD9"/>
<dbReference type="Proteomes" id="UP001497382">
    <property type="component" value="Unassembled WGS sequence"/>
</dbReference>
<name>A0AAV1ZTD9_9ARAC</name>
<evidence type="ECO:0000256" key="2">
    <source>
        <dbReference type="SAM" id="Phobius"/>
    </source>
</evidence>
<dbReference type="EMBL" id="CAXIEN010000082">
    <property type="protein sequence ID" value="CAL1275029.1"/>
    <property type="molecule type" value="Genomic_DNA"/>
</dbReference>
<feature type="region of interest" description="Disordered" evidence="1">
    <location>
        <begin position="77"/>
        <end position="98"/>
    </location>
</feature>
<accession>A0AAV1ZTD9</accession>
<feature type="transmembrane region" description="Helical" evidence="2">
    <location>
        <begin position="28"/>
        <end position="50"/>
    </location>
</feature>
<sequence length="137" mass="15795">NRYRITFYKSQERKSFNTREASLTLNPVLGVCIGVIVAVVVISTIIITIIKSRRSKSSYQKETSITDEKFICEMEKKELEESQDTSGKGPDIIPLPKDPEVFHLEGYLEDVHRSECLQKQDSPPTEYIRLKYMHTVL</sequence>
<keyword evidence="2" id="KW-1133">Transmembrane helix</keyword>
<evidence type="ECO:0000313" key="3">
    <source>
        <dbReference type="EMBL" id="CAL1275029.1"/>
    </source>
</evidence>
<keyword evidence="2" id="KW-0812">Transmembrane</keyword>
<keyword evidence="4" id="KW-1185">Reference proteome</keyword>
<organism evidence="3 4">
    <name type="scientific">Larinioides sclopetarius</name>
    <dbReference type="NCBI Taxonomy" id="280406"/>
    <lineage>
        <taxon>Eukaryota</taxon>
        <taxon>Metazoa</taxon>
        <taxon>Ecdysozoa</taxon>
        <taxon>Arthropoda</taxon>
        <taxon>Chelicerata</taxon>
        <taxon>Arachnida</taxon>
        <taxon>Araneae</taxon>
        <taxon>Araneomorphae</taxon>
        <taxon>Entelegynae</taxon>
        <taxon>Araneoidea</taxon>
        <taxon>Araneidae</taxon>
        <taxon>Larinioides</taxon>
    </lineage>
</organism>
<proteinExistence type="predicted"/>
<evidence type="ECO:0000256" key="1">
    <source>
        <dbReference type="SAM" id="MobiDB-lite"/>
    </source>
</evidence>
<evidence type="ECO:0000313" key="4">
    <source>
        <dbReference type="Proteomes" id="UP001497382"/>
    </source>
</evidence>
<reference evidence="3 4" key="1">
    <citation type="submission" date="2024-04" db="EMBL/GenBank/DDBJ databases">
        <authorList>
            <person name="Rising A."/>
            <person name="Reimegard J."/>
            <person name="Sonavane S."/>
            <person name="Akerstrom W."/>
            <person name="Nylinder S."/>
            <person name="Hedman E."/>
            <person name="Kallberg Y."/>
        </authorList>
    </citation>
    <scope>NUCLEOTIDE SEQUENCE [LARGE SCALE GENOMIC DNA]</scope>
</reference>
<feature type="non-terminal residue" evidence="3">
    <location>
        <position position="1"/>
    </location>
</feature>